<dbReference type="Gene3D" id="3.20.20.70">
    <property type="entry name" value="Aldolase class I"/>
    <property type="match status" value="1"/>
</dbReference>
<dbReference type="EMBL" id="SACL01000014">
    <property type="protein sequence ID" value="RVT90093.1"/>
    <property type="molecule type" value="Genomic_DNA"/>
</dbReference>
<dbReference type="OrthoDB" id="8216773at2"/>
<dbReference type="InterPro" id="IPR002638">
    <property type="entry name" value="Quinolinate_PRibosylTrfase_C"/>
</dbReference>
<comment type="similarity">
    <text evidence="1 5">Belongs to the NadC/ModD family.</text>
</comment>
<evidence type="ECO:0000256" key="5">
    <source>
        <dbReference type="PIRNR" id="PIRNR006250"/>
    </source>
</evidence>
<dbReference type="GO" id="GO:0004514">
    <property type="term" value="F:nicotinate-nucleotide diphosphorylase (carboxylating) activity"/>
    <property type="evidence" value="ECO:0007669"/>
    <property type="project" value="InterPro"/>
</dbReference>
<dbReference type="PANTHER" id="PTHR32179:SF4">
    <property type="entry name" value="PYROPHOSPHORYLASE MODD-RELATED"/>
    <property type="match status" value="1"/>
</dbReference>
<dbReference type="GO" id="GO:0005737">
    <property type="term" value="C:cytoplasm"/>
    <property type="evidence" value="ECO:0007669"/>
    <property type="project" value="TreeGrafter"/>
</dbReference>
<evidence type="ECO:0000259" key="6">
    <source>
        <dbReference type="Pfam" id="PF01729"/>
    </source>
</evidence>
<comment type="caution">
    <text evidence="8">The sequence shown here is derived from an EMBL/GenBank/DDBJ whole genome shotgun (WGS) entry which is preliminary data.</text>
</comment>
<keyword evidence="4 5" id="KW-0808">Transferase</keyword>
<feature type="domain" description="Quinolinate phosphoribosyl transferase N-terminal" evidence="7">
    <location>
        <begin position="22"/>
        <end position="105"/>
    </location>
</feature>
<evidence type="ECO:0000256" key="4">
    <source>
        <dbReference type="ARBA" id="ARBA00022679"/>
    </source>
</evidence>
<evidence type="ECO:0000259" key="7">
    <source>
        <dbReference type="Pfam" id="PF02749"/>
    </source>
</evidence>
<keyword evidence="3 5" id="KW-0328">Glycosyltransferase</keyword>
<dbReference type="SUPFAM" id="SSF54675">
    <property type="entry name" value="Nicotinate/Quinolinate PRTase N-terminal domain-like"/>
    <property type="match status" value="1"/>
</dbReference>
<dbReference type="GO" id="GO:0034213">
    <property type="term" value="P:quinolinate catabolic process"/>
    <property type="evidence" value="ECO:0007669"/>
    <property type="project" value="TreeGrafter"/>
</dbReference>
<organism evidence="8 9">
    <name type="scientific">Rhodovarius crocodyli</name>
    <dbReference type="NCBI Taxonomy" id="1979269"/>
    <lineage>
        <taxon>Bacteria</taxon>
        <taxon>Pseudomonadati</taxon>
        <taxon>Pseudomonadota</taxon>
        <taxon>Alphaproteobacteria</taxon>
        <taxon>Acetobacterales</taxon>
        <taxon>Roseomonadaceae</taxon>
        <taxon>Rhodovarius</taxon>
    </lineage>
</organism>
<proteinExistence type="inferred from homology"/>
<dbReference type="GO" id="GO:0009435">
    <property type="term" value="P:NAD+ biosynthetic process"/>
    <property type="evidence" value="ECO:0007669"/>
    <property type="project" value="InterPro"/>
</dbReference>
<dbReference type="InterPro" id="IPR006242">
    <property type="entry name" value="ModD"/>
</dbReference>
<sequence length="288" mass="29821">MPFPIPDDRLLAMLRDDVPYGDATTLGLGIGSMPGRAVFRVRGTVTACCTEDAERLMILAGCTARRLADSGDRLEAGADLLVAEGQAAALHRGLKVAQTLMEITSGIATRARRLLDAARAARPGIAVACTRKHLPGAKDVMLKAIMAGGCVPHRLGLSDSVLVFPQHRAFLAGQPAEDWVGALRLAQPERKIAAEAESIEDALALAWAGVDSLQLDKLPPAAVREVVDAVSALPFPPLVAVAGGVTEANAGEYAAAGARLLVTSAPYAAPPADIGVAVQSMDDTGTPQ</sequence>
<dbReference type="Pfam" id="PF01729">
    <property type="entry name" value="QRPTase_C"/>
    <property type="match status" value="1"/>
</dbReference>
<evidence type="ECO:0000313" key="9">
    <source>
        <dbReference type="Proteomes" id="UP000282957"/>
    </source>
</evidence>
<name>A0A437LXP8_9PROT</name>
<dbReference type="PIRSF" id="PIRSF006250">
    <property type="entry name" value="NadC_ModD"/>
    <property type="match status" value="1"/>
</dbReference>
<dbReference type="PANTHER" id="PTHR32179">
    <property type="entry name" value="NICOTINATE-NUCLEOTIDE PYROPHOSPHORYLASE [CARBOXYLATING]"/>
    <property type="match status" value="1"/>
</dbReference>
<dbReference type="Proteomes" id="UP000282957">
    <property type="component" value="Unassembled WGS sequence"/>
</dbReference>
<evidence type="ECO:0000256" key="2">
    <source>
        <dbReference type="ARBA" id="ARBA00019205"/>
    </source>
</evidence>
<dbReference type="Pfam" id="PF02749">
    <property type="entry name" value="QRPTase_N"/>
    <property type="match status" value="1"/>
</dbReference>
<dbReference type="SUPFAM" id="SSF51690">
    <property type="entry name" value="Nicotinate/Quinolinate PRTase C-terminal domain-like"/>
    <property type="match status" value="1"/>
</dbReference>
<dbReference type="CDD" id="cd01573">
    <property type="entry name" value="modD_like"/>
    <property type="match status" value="1"/>
</dbReference>
<dbReference type="InterPro" id="IPR036068">
    <property type="entry name" value="Nicotinate_pribotase-like_C"/>
</dbReference>
<gene>
    <name evidence="8" type="primary">modD</name>
    <name evidence="8" type="ORF">EOD42_23990</name>
</gene>
<dbReference type="AlphaFoldDB" id="A0A437LXP8"/>
<dbReference type="InterPro" id="IPR022412">
    <property type="entry name" value="Quinolinate_PRibosylTrfase_N"/>
</dbReference>
<reference evidence="8 9" key="1">
    <citation type="submission" date="2019-01" db="EMBL/GenBank/DDBJ databases">
        <authorList>
            <person name="Chen W.-M."/>
        </authorList>
    </citation>
    <scope>NUCLEOTIDE SEQUENCE [LARGE SCALE GENOMIC DNA]</scope>
    <source>
        <strain evidence="8 9">CCP-6</strain>
    </source>
</reference>
<dbReference type="Gene3D" id="3.90.1170.20">
    <property type="entry name" value="Quinolinate phosphoribosyl transferase, N-terminal domain"/>
    <property type="match status" value="1"/>
</dbReference>
<protein>
    <recommendedName>
        <fullName evidence="2">Putative pyrophosphorylase ModD</fullName>
    </recommendedName>
</protein>
<dbReference type="InterPro" id="IPR013785">
    <property type="entry name" value="Aldolase_TIM"/>
</dbReference>
<dbReference type="RefSeq" id="WP_127790137.1">
    <property type="nucleotide sequence ID" value="NZ_SACL01000014.1"/>
</dbReference>
<evidence type="ECO:0000256" key="3">
    <source>
        <dbReference type="ARBA" id="ARBA00022676"/>
    </source>
</evidence>
<dbReference type="InterPro" id="IPR037128">
    <property type="entry name" value="Quinolinate_PRibosylTase_N_sf"/>
</dbReference>
<feature type="domain" description="Quinolinate phosphoribosyl transferase C-terminal" evidence="6">
    <location>
        <begin position="107"/>
        <end position="276"/>
    </location>
</feature>
<evidence type="ECO:0000256" key="1">
    <source>
        <dbReference type="ARBA" id="ARBA00009400"/>
    </source>
</evidence>
<keyword evidence="9" id="KW-1185">Reference proteome</keyword>
<dbReference type="NCBIfam" id="TIGR01334">
    <property type="entry name" value="modD"/>
    <property type="match status" value="1"/>
</dbReference>
<evidence type="ECO:0000313" key="8">
    <source>
        <dbReference type="EMBL" id="RVT90093.1"/>
    </source>
</evidence>
<accession>A0A437LXP8</accession>
<dbReference type="InterPro" id="IPR027277">
    <property type="entry name" value="NadC/ModD"/>
</dbReference>